<dbReference type="Proteomes" id="UP001431449">
    <property type="component" value="Unassembled WGS sequence"/>
</dbReference>
<dbReference type="InterPro" id="IPR057601">
    <property type="entry name" value="Oar-like_b-barrel"/>
</dbReference>
<dbReference type="SUPFAM" id="SSF49464">
    <property type="entry name" value="Carboxypeptidase regulatory domain-like"/>
    <property type="match status" value="1"/>
</dbReference>
<feature type="domain" description="TonB-dependent transporter Oar-like beta-barrel" evidence="8">
    <location>
        <begin position="248"/>
        <end position="334"/>
    </location>
</feature>
<evidence type="ECO:0000313" key="9">
    <source>
        <dbReference type="EMBL" id="MCK7593233.1"/>
    </source>
</evidence>
<proteinExistence type="predicted"/>
<comment type="subcellular location">
    <subcellularLocation>
        <location evidence="1">Cell outer membrane</location>
        <topology evidence="1">Multi-pass membrane protein</topology>
    </subcellularLocation>
</comment>
<dbReference type="PANTHER" id="PTHR30069">
    <property type="entry name" value="TONB-DEPENDENT OUTER MEMBRANE RECEPTOR"/>
    <property type="match status" value="1"/>
</dbReference>
<dbReference type="PANTHER" id="PTHR30069:SF46">
    <property type="entry name" value="OAR PROTEIN"/>
    <property type="match status" value="1"/>
</dbReference>
<dbReference type="InterPro" id="IPR039426">
    <property type="entry name" value="TonB-dep_rcpt-like"/>
</dbReference>
<feature type="chain" id="PRO_5047017842" evidence="7">
    <location>
        <begin position="28"/>
        <end position="1067"/>
    </location>
</feature>
<reference evidence="9" key="1">
    <citation type="submission" date="2022-04" db="EMBL/GenBank/DDBJ databases">
        <title>Lysobacter sp. CAU 1642 isolated from sea sand.</title>
        <authorList>
            <person name="Kim W."/>
        </authorList>
    </citation>
    <scope>NUCLEOTIDE SEQUENCE</scope>
    <source>
        <strain evidence="9">CAU 1642</strain>
    </source>
</reference>
<evidence type="ECO:0000256" key="5">
    <source>
        <dbReference type="ARBA" id="ARBA00023136"/>
    </source>
</evidence>
<dbReference type="InterPro" id="IPR036942">
    <property type="entry name" value="Beta-barrel_TonB_sf"/>
</dbReference>
<evidence type="ECO:0000313" key="10">
    <source>
        <dbReference type="Proteomes" id="UP001431449"/>
    </source>
</evidence>
<organism evidence="9 10">
    <name type="scientific">Pseudomarimonas salicorniae</name>
    <dbReference type="NCBI Taxonomy" id="2933270"/>
    <lineage>
        <taxon>Bacteria</taxon>
        <taxon>Pseudomonadati</taxon>
        <taxon>Pseudomonadota</taxon>
        <taxon>Gammaproteobacteria</taxon>
        <taxon>Lysobacterales</taxon>
        <taxon>Lysobacteraceae</taxon>
        <taxon>Pseudomarimonas</taxon>
    </lineage>
</organism>
<evidence type="ECO:0000259" key="8">
    <source>
        <dbReference type="Pfam" id="PF25183"/>
    </source>
</evidence>
<comment type="caution">
    <text evidence="9">The sequence shown here is derived from an EMBL/GenBank/DDBJ whole genome shotgun (WGS) entry which is preliminary data.</text>
</comment>
<evidence type="ECO:0000256" key="1">
    <source>
        <dbReference type="ARBA" id="ARBA00004571"/>
    </source>
</evidence>
<dbReference type="RefSeq" id="WP_248206500.1">
    <property type="nucleotide sequence ID" value="NZ_JALNMH010000004.1"/>
</dbReference>
<keyword evidence="5" id="KW-0472">Membrane</keyword>
<protein>
    <submittedName>
        <fullName evidence="9">Carboxypeptidase regulatory-like domain-containing protein</fullName>
    </submittedName>
</protein>
<feature type="signal peptide" evidence="7">
    <location>
        <begin position="1"/>
        <end position="27"/>
    </location>
</feature>
<evidence type="ECO:0000256" key="3">
    <source>
        <dbReference type="ARBA" id="ARBA00022452"/>
    </source>
</evidence>
<dbReference type="EMBL" id="JALNMH010000004">
    <property type="protein sequence ID" value="MCK7593233.1"/>
    <property type="molecule type" value="Genomic_DNA"/>
</dbReference>
<evidence type="ECO:0000256" key="7">
    <source>
        <dbReference type="SAM" id="SignalP"/>
    </source>
</evidence>
<keyword evidence="7" id="KW-0732">Signal</keyword>
<dbReference type="InterPro" id="IPR008969">
    <property type="entry name" value="CarboxyPept-like_regulatory"/>
</dbReference>
<evidence type="ECO:0000256" key="6">
    <source>
        <dbReference type="ARBA" id="ARBA00023237"/>
    </source>
</evidence>
<accession>A0ABT0GFL3</accession>
<evidence type="ECO:0000256" key="2">
    <source>
        <dbReference type="ARBA" id="ARBA00022448"/>
    </source>
</evidence>
<name>A0ABT0GFL3_9GAMM</name>
<dbReference type="Gene3D" id="2.60.40.1120">
    <property type="entry name" value="Carboxypeptidase-like, regulatory domain"/>
    <property type="match status" value="1"/>
</dbReference>
<dbReference type="Pfam" id="PF25183">
    <property type="entry name" value="OMP_b-brl_4"/>
    <property type="match status" value="2"/>
</dbReference>
<dbReference type="Pfam" id="PF13620">
    <property type="entry name" value="CarboxypepD_reg"/>
    <property type="match status" value="1"/>
</dbReference>
<dbReference type="SUPFAM" id="SSF56935">
    <property type="entry name" value="Porins"/>
    <property type="match status" value="1"/>
</dbReference>
<evidence type="ECO:0000256" key="4">
    <source>
        <dbReference type="ARBA" id="ARBA00022692"/>
    </source>
</evidence>
<keyword evidence="10" id="KW-1185">Reference proteome</keyword>
<feature type="domain" description="TonB-dependent transporter Oar-like beta-barrel" evidence="8">
    <location>
        <begin position="360"/>
        <end position="1002"/>
    </location>
</feature>
<sequence length="1067" mass="117276">MSHRRLLPRSRLAIGLAVALAAAPAFAQQTSSALQGLVVGADGAPIANADVIITHTASGTISRASTDENGRYNARGLRVGGPYSVLVLADGFQSKSTENLFLQLGQTGSANLFLDPAAQQMDQIEVIASAQSSVFSPDAIGAGTTISEATIRQLPSIRRDLQDYARLDPRISQTDKERSEISALGQNSRFNSVTIDSVTTNDTFGLESNNLPTLRQPISLDAIEEVQINIVNYGVEQRGYTGANINAVTKSGTNEFFGSVYGTYRDGDWLRETDDRGFTFQGFDKEETYGFTFGGPLLKDRLFFFINYDKTDISSPGPDLGGGPLDRATDGISSAQLNDVINIAQGFGFQPGSLNPGGSSTEVETWLARFDWNISDYHRAALRVSTTDQAEAILPGFGSNFFSLSSYWYSQEKEFDNYALELFSDWSDNFSTEFRVSYRDYISAPALFARQPQVQVDFGRANLRFGTEQFRHANLLETQTLNAYLAGNLFLGDHDVKFGADFESNEVFNLFLESSLGRYRFGSLDAFRNGGPLREYSFRTSTSGNVNDAAADYTLDNVGLFVQDVWSVNYNLTLTMGLRLDIPQIDEKPPFNQAFFDAFGIRNDGTIDGNELIQPRFGFNYTFDSERPTQMRGGFGLFQGAAANVWLANPFTNNGLTIVSYGCGTGGFSSCPSTGGPVFSSNPDNQPLFAAGSGPRSDVDVVESDLEQPSVWKANLAFDHELPWWGMVGTAEVIFTEVESGIYYEHLNLGQVSGTGVDGRNFYWGSTDPSRYNASQNRFNGGSRNGNVAGFNDVLLTKRTGKGDGQQLTLSISKPYSEDSNLSWSLAYAYTDADEVNGLTSSRAISNWRSVASLNPGQDVASRSAYVTKDRITGTLSYRHFFFGGYKSEFAAFYEGRRGKPYSWVFNNDANGDNQSGNDLLYIPSGPGDVIFTDPSEEAAFWDIVNREGLGGYAGGVVPRNSHYAPWVNNVDLRFSQELPGFFEGHSSEIWLDVLNVGNLINKDWGHIDEIFFQSDGGSARSFVNFAGVDPASGRYVYDLVNLEEFGRRDRSAESRWALQVGFRYRF</sequence>
<dbReference type="Gene3D" id="2.40.170.20">
    <property type="entry name" value="TonB-dependent receptor, beta-barrel domain"/>
    <property type="match status" value="1"/>
</dbReference>
<keyword evidence="2" id="KW-0813">Transport</keyword>
<keyword evidence="6" id="KW-0998">Cell outer membrane</keyword>
<gene>
    <name evidence="9" type="ORF">M0G41_06065</name>
</gene>
<keyword evidence="3" id="KW-1134">Transmembrane beta strand</keyword>
<keyword evidence="4" id="KW-0812">Transmembrane</keyword>